<evidence type="ECO:0000259" key="1">
    <source>
        <dbReference type="Pfam" id="PF21834"/>
    </source>
</evidence>
<evidence type="ECO:0000313" key="3">
    <source>
        <dbReference type="Proteomes" id="UP001404104"/>
    </source>
</evidence>
<dbReference type="Proteomes" id="UP001404104">
    <property type="component" value="Unassembled WGS sequence"/>
</dbReference>
<name>A0ABU9XPU0_9SPHN</name>
<protein>
    <recommendedName>
        <fullName evidence="1">DUF6894 domain-containing protein</fullName>
    </recommendedName>
</protein>
<organism evidence="2 3">
    <name type="scientific">Sphingomonas qilianensis</name>
    <dbReference type="NCBI Taxonomy" id="1736690"/>
    <lineage>
        <taxon>Bacteria</taxon>
        <taxon>Pseudomonadati</taxon>
        <taxon>Pseudomonadota</taxon>
        <taxon>Alphaproteobacteria</taxon>
        <taxon>Sphingomonadales</taxon>
        <taxon>Sphingomonadaceae</taxon>
        <taxon>Sphingomonas</taxon>
    </lineage>
</organism>
<sequence>MPLFHFDLADHVREPDPEGTVLPSVAAARIQAIVFAGEYLRDHPKLINEGRDFRVEVSDEEGCGLFAVRIELIEQDRLAELS</sequence>
<feature type="domain" description="DUF6894" evidence="1">
    <location>
        <begin position="3"/>
        <end position="70"/>
    </location>
</feature>
<proteinExistence type="predicted"/>
<comment type="caution">
    <text evidence="2">The sequence shown here is derived from an EMBL/GenBank/DDBJ whole genome shotgun (WGS) entry which is preliminary data.</text>
</comment>
<accession>A0ABU9XPU0</accession>
<dbReference type="RefSeq" id="WP_345863488.1">
    <property type="nucleotide sequence ID" value="NZ_JBDIMF010000001.1"/>
</dbReference>
<gene>
    <name evidence="2" type="ORF">ABC969_05375</name>
</gene>
<dbReference type="EMBL" id="JBDIMF010000001">
    <property type="protein sequence ID" value="MEN2785850.1"/>
    <property type="molecule type" value="Genomic_DNA"/>
</dbReference>
<reference evidence="2 3" key="1">
    <citation type="submission" date="2024-05" db="EMBL/GenBank/DDBJ databases">
        <authorList>
            <person name="Liu Q."/>
            <person name="Xin Y.-H."/>
        </authorList>
    </citation>
    <scope>NUCLEOTIDE SEQUENCE [LARGE SCALE GENOMIC DNA]</scope>
    <source>
        <strain evidence="2 3">CGMCC 1.15349</strain>
    </source>
</reference>
<keyword evidence="3" id="KW-1185">Reference proteome</keyword>
<evidence type="ECO:0000313" key="2">
    <source>
        <dbReference type="EMBL" id="MEN2785850.1"/>
    </source>
</evidence>
<dbReference type="Pfam" id="PF21834">
    <property type="entry name" value="DUF6894"/>
    <property type="match status" value="1"/>
</dbReference>
<dbReference type="InterPro" id="IPR054189">
    <property type="entry name" value="DUF6894"/>
</dbReference>